<evidence type="ECO:0000256" key="3">
    <source>
        <dbReference type="ARBA" id="ARBA00022692"/>
    </source>
</evidence>
<dbReference type="PIRSF" id="PIRSF006076">
    <property type="entry name" value="OM_assembly_OMP85"/>
    <property type="match status" value="1"/>
</dbReference>
<dbReference type="Pfam" id="PF07244">
    <property type="entry name" value="POTRA"/>
    <property type="match status" value="5"/>
</dbReference>
<evidence type="ECO:0000259" key="10">
    <source>
        <dbReference type="PROSITE" id="PS51779"/>
    </source>
</evidence>
<evidence type="ECO:0000256" key="4">
    <source>
        <dbReference type="ARBA" id="ARBA00022729"/>
    </source>
</evidence>
<keyword evidence="5 8" id="KW-0677">Repeat</keyword>
<feature type="domain" description="POTRA" evidence="10">
    <location>
        <begin position="189"/>
        <end position="277"/>
    </location>
</feature>
<evidence type="ECO:0000256" key="8">
    <source>
        <dbReference type="HAMAP-Rule" id="MF_01430"/>
    </source>
</evidence>
<name>A0A177N747_9GAMM</name>
<dbReference type="GO" id="GO:1990063">
    <property type="term" value="C:Bam protein complex"/>
    <property type="evidence" value="ECO:0007669"/>
    <property type="project" value="TreeGrafter"/>
</dbReference>
<proteinExistence type="inferred from homology"/>
<dbReference type="InterPro" id="IPR039910">
    <property type="entry name" value="D15-like"/>
</dbReference>
<keyword evidence="6 8" id="KW-0472">Membrane</keyword>
<dbReference type="OrthoDB" id="9803054at2"/>
<dbReference type="Pfam" id="PF01103">
    <property type="entry name" value="Omp85"/>
    <property type="match status" value="1"/>
</dbReference>
<comment type="function">
    <text evidence="8">Part of the outer membrane protein assembly complex, which is involved in assembly and insertion of beta-barrel proteins into the outer membrane.</text>
</comment>
<comment type="similarity">
    <text evidence="8">Belongs to the BamA family.</text>
</comment>
<dbReference type="PROSITE" id="PS51779">
    <property type="entry name" value="POTRA"/>
    <property type="match status" value="5"/>
</dbReference>
<dbReference type="EMBL" id="LUUJ01000095">
    <property type="protein sequence ID" value="OAI13836.1"/>
    <property type="molecule type" value="Genomic_DNA"/>
</dbReference>
<keyword evidence="7 8" id="KW-0998">Cell outer membrane</keyword>
<protein>
    <recommendedName>
        <fullName evidence="8 9">Outer membrane protein assembly factor BamA</fullName>
    </recommendedName>
</protein>
<dbReference type="InterPro" id="IPR034746">
    <property type="entry name" value="POTRA"/>
</dbReference>
<comment type="subcellular location">
    <subcellularLocation>
        <location evidence="8">Cell outer membrane</location>
    </subcellularLocation>
    <subcellularLocation>
        <location evidence="1">Membrane</location>
    </subcellularLocation>
</comment>
<evidence type="ECO:0000256" key="5">
    <source>
        <dbReference type="ARBA" id="ARBA00022737"/>
    </source>
</evidence>
<dbReference type="FunFam" id="3.10.20.310:FF:000002">
    <property type="entry name" value="Outer membrane protein assembly factor BamA"/>
    <property type="match status" value="1"/>
</dbReference>
<accession>A0A177N747</accession>
<keyword evidence="2 8" id="KW-1134">Transmembrane beta strand</keyword>
<evidence type="ECO:0000256" key="1">
    <source>
        <dbReference type="ARBA" id="ARBA00004370"/>
    </source>
</evidence>
<dbReference type="InterPro" id="IPR000184">
    <property type="entry name" value="Bac_surfAg_D15"/>
</dbReference>
<reference evidence="11 12" key="1">
    <citation type="submission" date="2016-03" db="EMBL/GenBank/DDBJ databases">
        <authorList>
            <person name="Ploux O."/>
        </authorList>
    </citation>
    <scope>NUCLEOTIDE SEQUENCE [LARGE SCALE GENOMIC DNA]</scope>
    <source>
        <strain evidence="11 12">R-45378</strain>
    </source>
</reference>
<comment type="subunit">
    <text evidence="8">Part of the Bam complex.</text>
</comment>
<dbReference type="InterPro" id="IPR010827">
    <property type="entry name" value="BamA/TamA_POTRA"/>
</dbReference>
<feature type="domain" description="POTRA" evidence="10">
    <location>
        <begin position="361"/>
        <end position="435"/>
    </location>
</feature>
<dbReference type="PANTHER" id="PTHR12815:SF23">
    <property type="entry name" value="OUTER MEMBRANE PROTEIN ASSEMBLY FACTOR BAMA"/>
    <property type="match status" value="1"/>
</dbReference>
<dbReference type="NCBIfam" id="TIGR03303">
    <property type="entry name" value="OM_YaeT"/>
    <property type="match status" value="1"/>
</dbReference>
<dbReference type="HAMAP" id="MF_01430">
    <property type="entry name" value="OM_assembly_BamA"/>
    <property type="match status" value="1"/>
</dbReference>
<evidence type="ECO:0000313" key="11">
    <source>
        <dbReference type="EMBL" id="OAI13836.1"/>
    </source>
</evidence>
<dbReference type="AlphaFoldDB" id="A0A177N747"/>
<keyword evidence="4 8" id="KW-0732">Signal</keyword>
<dbReference type="Proteomes" id="UP000077857">
    <property type="component" value="Unassembled WGS sequence"/>
</dbReference>
<gene>
    <name evidence="8" type="primary">bamA</name>
    <name evidence="11" type="ORF">A1507_16255</name>
</gene>
<dbReference type="InterPro" id="IPR023707">
    <property type="entry name" value="OM_assembly_BamA"/>
</dbReference>
<feature type="domain" description="POTRA" evidence="10">
    <location>
        <begin position="106"/>
        <end position="186"/>
    </location>
</feature>
<evidence type="ECO:0000256" key="6">
    <source>
        <dbReference type="ARBA" id="ARBA00023136"/>
    </source>
</evidence>
<evidence type="ECO:0000256" key="2">
    <source>
        <dbReference type="ARBA" id="ARBA00022452"/>
    </source>
</evidence>
<dbReference type="PANTHER" id="PTHR12815">
    <property type="entry name" value="SORTING AND ASSEMBLY MACHINERY SAMM50 PROTEIN FAMILY MEMBER"/>
    <property type="match status" value="1"/>
</dbReference>
<organism evidence="11 12">
    <name type="scientific">Methylomonas koyamae</name>
    <dbReference type="NCBI Taxonomy" id="702114"/>
    <lineage>
        <taxon>Bacteria</taxon>
        <taxon>Pseudomonadati</taxon>
        <taxon>Pseudomonadota</taxon>
        <taxon>Gammaproteobacteria</taxon>
        <taxon>Methylococcales</taxon>
        <taxon>Methylococcaceae</taxon>
        <taxon>Methylomonas</taxon>
    </lineage>
</organism>
<feature type="domain" description="POTRA" evidence="10">
    <location>
        <begin position="38"/>
        <end position="105"/>
    </location>
</feature>
<dbReference type="Gene3D" id="2.40.160.50">
    <property type="entry name" value="membrane protein fhac: a member of the omp85/tpsb transporter family"/>
    <property type="match status" value="1"/>
</dbReference>
<feature type="domain" description="POTRA" evidence="10">
    <location>
        <begin position="280"/>
        <end position="358"/>
    </location>
</feature>
<dbReference type="GO" id="GO:0051205">
    <property type="term" value="P:protein insertion into membrane"/>
    <property type="evidence" value="ECO:0007669"/>
    <property type="project" value="UniProtKB-UniRule"/>
</dbReference>
<evidence type="ECO:0000256" key="7">
    <source>
        <dbReference type="ARBA" id="ARBA00023237"/>
    </source>
</evidence>
<evidence type="ECO:0000313" key="12">
    <source>
        <dbReference type="Proteomes" id="UP000077857"/>
    </source>
</evidence>
<keyword evidence="3 8" id="KW-0812">Transmembrane</keyword>
<dbReference type="GO" id="GO:0043165">
    <property type="term" value="P:Gram-negative-bacterium-type cell outer membrane assembly"/>
    <property type="evidence" value="ECO:0007669"/>
    <property type="project" value="UniProtKB-UniRule"/>
</dbReference>
<comment type="caution">
    <text evidence="11">The sequence shown here is derived from an EMBL/GenBank/DDBJ whole genome shotgun (WGS) entry which is preliminary data.</text>
</comment>
<evidence type="ECO:0000256" key="9">
    <source>
        <dbReference type="NCBIfam" id="TIGR03303"/>
    </source>
</evidence>
<sequence length="790" mass="87758">MLQSGHLSILVDCVKKNPLLQILLLSMLTGKAVQASSFVVEDIKVKGLQRISAGTVYNYLPVNVGETFTEDKQAQAIRALFNTGFFKDIALERDGGTLIVSVVERPSVAKVVIEGNKDIKKEDLTEALKKIGLAEGKVYNKQILDKVEQELRRQYFSHGKYGLKIKTEVTELTRNRVGIRIDISEGRVAKIKQINIVGSKSFSNDVLRKEFELSTTNFLSFYSKDDQYSKQKLSADLEKLRSYYLDRGYINFSIESTQVDITADKKEIYITINVKEGDVYMLDKVKLSGDLIVPPEDLIKLVKVGPGEIFSRKNATETSKAISDRLGDEGYTFANVNMVPEINEQNKTVAMTFFVDPGKRVYVRRINIKGNTKTRDEVIRREARQMESSWAASSKIERTKTRLDRLGYFEEVGVETPPVVGAADQIDVNYTIKEKASGNLQAGIGYSQVQGIIFNANVSQDNIFGTGKRVDFAFNNSSILTRYNLGFTDPYYTLDGVALGYNLGYTSRNAYAANLASYNTNITNAGVNFGIPLNEFDRIGFDVELKRTEIENTTLSSDTILKFLGFNQGDPLVTKSKSFNTLSTSVGWTHDTLDRATFAHSGGQQRVSGLITVPGSDLEYFKIGYKHQHYFPLSNDFTFRLLGEVAHGDSYGGDSGLPFFENYFAGGTNDVRGFMQNTLGIIDTNDLNPTNTFRRPVGGSTKMIGKAELFFPVPFLSDVKSVRIGSFIDAGTLAPGLNTGDLKKYFRYSVGLSGEWLSPFGALAVSVAQPMNTEDTDRVQAFQFTFGSGF</sequence>
<dbReference type="Gene3D" id="3.10.20.310">
    <property type="entry name" value="membrane protein fhac"/>
    <property type="match status" value="5"/>
</dbReference>